<organism evidence="5 6">
    <name type="scientific">Thiomicrorhabdus marina</name>
    <dbReference type="NCBI Taxonomy" id="2818442"/>
    <lineage>
        <taxon>Bacteria</taxon>
        <taxon>Pseudomonadati</taxon>
        <taxon>Pseudomonadota</taxon>
        <taxon>Gammaproteobacteria</taxon>
        <taxon>Thiotrichales</taxon>
        <taxon>Piscirickettsiaceae</taxon>
        <taxon>Thiomicrorhabdus</taxon>
    </lineage>
</organism>
<evidence type="ECO:0000256" key="2">
    <source>
        <dbReference type="ARBA" id="ARBA00007703"/>
    </source>
</evidence>
<dbReference type="Gene3D" id="1.20.58.300">
    <property type="entry name" value="FlgN-like"/>
    <property type="match status" value="1"/>
</dbReference>
<gene>
    <name evidence="5" type="ORF">J3998_12750</name>
</gene>
<keyword evidence="5" id="KW-0282">Flagellum</keyword>
<dbReference type="RefSeq" id="WP_208151050.1">
    <property type="nucleotide sequence ID" value="NZ_JAGETV010000044.1"/>
</dbReference>
<comment type="caution">
    <text evidence="5">The sequence shown here is derived from an EMBL/GenBank/DDBJ whole genome shotgun (WGS) entry which is preliminary data.</text>
</comment>
<comment type="similarity">
    <text evidence="2">Belongs to the FlgN family.</text>
</comment>
<keyword evidence="5" id="KW-0966">Cell projection</keyword>
<protein>
    <submittedName>
        <fullName evidence="5">Flagellar protein FlgN</fullName>
    </submittedName>
</protein>
<feature type="region of interest" description="Disordered" evidence="4">
    <location>
        <begin position="142"/>
        <end position="162"/>
    </location>
</feature>
<keyword evidence="5" id="KW-0969">Cilium</keyword>
<evidence type="ECO:0000313" key="6">
    <source>
        <dbReference type="Proteomes" id="UP000664835"/>
    </source>
</evidence>
<dbReference type="InterPro" id="IPR007809">
    <property type="entry name" value="FlgN-like"/>
</dbReference>
<sequence length="162" mass="17482">MASNTFDSTVKQVISLLSPVVDDFFACLQEESKIIAKGTVQEIETISENKQKIAQKLEQASQKVAPALDKFDCDLQTLLSAQNDAIAKLDQTTLSALQNLSNKLTESFELNQANGISVQTLSKINRFTLDLITGKDQKVKLYGSKGTTESGKPSAGAKLGEA</sequence>
<dbReference type="Pfam" id="PF05130">
    <property type="entry name" value="FlgN"/>
    <property type="match status" value="1"/>
</dbReference>
<accession>A0ABS3Q7W7</accession>
<reference evidence="5 6" key="1">
    <citation type="submission" date="2021-03" db="EMBL/GenBank/DDBJ databases">
        <title>Thiomicrorhabdus sp.nov.,novel sulfur-oxidizing bacteria isolated from coastal sediment.</title>
        <authorList>
            <person name="Liu X."/>
        </authorList>
    </citation>
    <scope>NUCLEOTIDE SEQUENCE [LARGE SCALE GENOMIC DNA]</scope>
    <source>
        <strain evidence="5 6">6S2-11</strain>
    </source>
</reference>
<keyword evidence="3" id="KW-1005">Bacterial flagellum biogenesis</keyword>
<dbReference type="InterPro" id="IPR036679">
    <property type="entry name" value="FlgN-like_sf"/>
</dbReference>
<evidence type="ECO:0000256" key="3">
    <source>
        <dbReference type="ARBA" id="ARBA00022795"/>
    </source>
</evidence>
<dbReference type="Proteomes" id="UP000664835">
    <property type="component" value="Unassembled WGS sequence"/>
</dbReference>
<dbReference type="EMBL" id="JAGETV010000044">
    <property type="protein sequence ID" value="MBO1928440.1"/>
    <property type="molecule type" value="Genomic_DNA"/>
</dbReference>
<dbReference type="SUPFAM" id="SSF140566">
    <property type="entry name" value="FlgN-like"/>
    <property type="match status" value="1"/>
</dbReference>
<name>A0ABS3Q7W7_9GAMM</name>
<evidence type="ECO:0000313" key="5">
    <source>
        <dbReference type="EMBL" id="MBO1928440.1"/>
    </source>
</evidence>
<proteinExistence type="inferred from homology"/>
<comment type="function">
    <text evidence="1">Required for the efficient initiation of filament assembly.</text>
</comment>
<keyword evidence="6" id="KW-1185">Reference proteome</keyword>
<evidence type="ECO:0000256" key="4">
    <source>
        <dbReference type="SAM" id="MobiDB-lite"/>
    </source>
</evidence>
<evidence type="ECO:0000256" key="1">
    <source>
        <dbReference type="ARBA" id="ARBA00002397"/>
    </source>
</evidence>